<dbReference type="Gene3D" id="3.10.180.10">
    <property type="entry name" value="2,3-Dihydroxybiphenyl 1,2-Dioxygenase, domain 1"/>
    <property type="match status" value="1"/>
</dbReference>
<proteinExistence type="predicted"/>
<feature type="domain" description="Glyoxalase/fosfomycin resistance/dioxygenase" evidence="1">
    <location>
        <begin position="6"/>
        <end position="129"/>
    </location>
</feature>
<reference evidence="2 3" key="1">
    <citation type="submission" date="2018-02" db="EMBL/GenBank/DDBJ databases">
        <title>Comparative genomes isolates from brazilian mangrove.</title>
        <authorList>
            <person name="Araujo J.E."/>
            <person name="Taketani R.G."/>
            <person name="Silva M.C.P."/>
            <person name="Loureco M.V."/>
            <person name="Andreote F.D."/>
        </authorList>
    </citation>
    <scope>NUCLEOTIDE SEQUENCE [LARGE SCALE GENOMIC DNA]</scope>
    <source>
        <strain evidence="2 3">Nap-Phe MGV</strain>
    </source>
</reference>
<dbReference type="EMBL" id="PUHZ01000005">
    <property type="protein sequence ID" value="PQO47232.1"/>
    <property type="molecule type" value="Genomic_DNA"/>
</dbReference>
<gene>
    <name evidence="2" type="ORF">C5Y93_04110</name>
</gene>
<accession>A0A2S8GS45</accession>
<dbReference type="SUPFAM" id="SSF54593">
    <property type="entry name" value="Glyoxalase/Bleomycin resistance protein/Dihydroxybiphenyl dioxygenase"/>
    <property type="match status" value="1"/>
</dbReference>
<dbReference type="Proteomes" id="UP000237819">
    <property type="component" value="Unassembled WGS sequence"/>
</dbReference>
<dbReference type="Pfam" id="PF00903">
    <property type="entry name" value="Glyoxalase"/>
    <property type="match status" value="1"/>
</dbReference>
<dbReference type="AlphaFoldDB" id="A0A2S8GS45"/>
<dbReference type="InterPro" id="IPR004360">
    <property type="entry name" value="Glyas_Fos-R_dOase_dom"/>
</dbReference>
<comment type="caution">
    <text evidence="2">The sequence shown here is derived from an EMBL/GenBank/DDBJ whole genome shotgun (WGS) entry which is preliminary data.</text>
</comment>
<dbReference type="PANTHER" id="PTHR33990">
    <property type="entry name" value="PROTEIN YJDN-RELATED"/>
    <property type="match status" value="1"/>
</dbReference>
<dbReference type="InterPro" id="IPR029068">
    <property type="entry name" value="Glyas_Bleomycin-R_OHBP_Dase"/>
</dbReference>
<dbReference type="InterPro" id="IPR028973">
    <property type="entry name" value="PhnB-like"/>
</dbReference>
<name>A0A2S8GS45_9BACT</name>
<dbReference type="OrthoDB" id="9806473at2"/>
<evidence type="ECO:0000259" key="1">
    <source>
        <dbReference type="Pfam" id="PF00903"/>
    </source>
</evidence>
<evidence type="ECO:0000313" key="2">
    <source>
        <dbReference type="EMBL" id="PQO47232.1"/>
    </source>
</evidence>
<protein>
    <submittedName>
        <fullName evidence="2">VOC family protein</fullName>
    </submittedName>
</protein>
<evidence type="ECO:0000313" key="3">
    <source>
        <dbReference type="Proteomes" id="UP000237819"/>
    </source>
</evidence>
<sequence>MQVSPYLFFNGNCQEAFEYYQQLLGSEILAMLPHTGSPAAEQVPADFQEKIMHACMKIGDTMLMASDCPPDFVEKPQGFKVSLAVHDPAEAERIYDGLQEGAEIQMPLQETFWAQRFAMLIDRFGTPWMINCGKPTE</sequence>
<dbReference type="CDD" id="cd06588">
    <property type="entry name" value="PhnB_like"/>
    <property type="match status" value="1"/>
</dbReference>
<organism evidence="2 3">
    <name type="scientific">Blastopirellula marina</name>
    <dbReference type="NCBI Taxonomy" id="124"/>
    <lineage>
        <taxon>Bacteria</taxon>
        <taxon>Pseudomonadati</taxon>
        <taxon>Planctomycetota</taxon>
        <taxon>Planctomycetia</taxon>
        <taxon>Pirellulales</taxon>
        <taxon>Pirellulaceae</taxon>
        <taxon>Blastopirellula</taxon>
    </lineage>
</organism>
<dbReference type="PANTHER" id="PTHR33990:SF1">
    <property type="entry name" value="PROTEIN YJDN"/>
    <property type="match status" value="1"/>
</dbReference>
<dbReference type="RefSeq" id="WP_105334120.1">
    <property type="nucleotide sequence ID" value="NZ_PUHZ01000005.1"/>
</dbReference>